<keyword evidence="1" id="KW-1133">Transmembrane helix</keyword>
<protein>
    <submittedName>
        <fullName evidence="2">Uncharacterized protein</fullName>
    </submittedName>
</protein>
<proteinExistence type="predicted"/>
<sequence>MVATLFSFTPSTVSASRASLCSRRGNAPFGLRQTICVSLPAVAGLTASLSSVAAARAEEAAEVTTAVAATANEAVPAATTAAGGLGTGEAVLLLTPVLVYTLFNLYRDRINPQAKFLDYIYIMAALAIFGNIFSILIFKTRFF</sequence>
<keyword evidence="4" id="KW-1185">Reference proteome</keyword>
<feature type="transmembrane region" description="Helical" evidence="1">
    <location>
        <begin position="119"/>
        <end position="138"/>
    </location>
</feature>
<comment type="caution">
    <text evidence="2">The sequence shown here is derived from an EMBL/GenBank/DDBJ whole genome shotgun (WGS) entry which is preliminary data.</text>
</comment>
<dbReference type="EMBL" id="BNCP01000029">
    <property type="protein sequence ID" value="GIL84422.1"/>
    <property type="molecule type" value="Genomic_DNA"/>
</dbReference>
<accession>A0A8J4CM48</accession>
<dbReference type="EMBL" id="BNCQ01000044">
    <property type="protein sequence ID" value="GIM12719.1"/>
    <property type="molecule type" value="Genomic_DNA"/>
</dbReference>
<keyword evidence="1" id="KW-0472">Membrane</keyword>
<evidence type="ECO:0000313" key="3">
    <source>
        <dbReference type="EMBL" id="GIM12719.1"/>
    </source>
</evidence>
<evidence type="ECO:0000256" key="1">
    <source>
        <dbReference type="SAM" id="Phobius"/>
    </source>
</evidence>
<dbReference type="AlphaFoldDB" id="A0A8J4CM48"/>
<reference evidence="2" key="1">
    <citation type="journal article" date="2021" name="Proc. Natl. Acad. Sci. U.S.A.">
        <title>Three genomes in the algal genus Volvox reveal the fate of a haploid sex-determining region after a transition to homothallism.</title>
        <authorList>
            <person name="Yamamoto K."/>
            <person name="Hamaji T."/>
            <person name="Kawai-Toyooka H."/>
            <person name="Matsuzaki R."/>
            <person name="Takahashi F."/>
            <person name="Nishimura Y."/>
            <person name="Kawachi M."/>
            <person name="Noguchi H."/>
            <person name="Minakuchi Y."/>
            <person name="Umen J.G."/>
            <person name="Toyoda A."/>
            <person name="Nozaki H."/>
        </authorList>
    </citation>
    <scope>NUCLEOTIDE SEQUENCE</scope>
    <source>
        <strain evidence="3">NIES-3785</strain>
        <strain evidence="2">NIES-3786</strain>
    </source>
</reference>
<dbReference type="Proteomes" id="UP000747110">
    <property type="component" value="Unassembled WGS sequence"/>
</dbReference>
<dbReference type="Proteomes" id="UP000722791">
    <property type="component" value="Unassembled WGS sequence"/>
</dbReference>
<dbReference type="OrthoDB" id="546340at2759"/>
<organism evidence="2 4">
    <name type="scientific">Volvox reticuliferus</name>
    <dbReference type="NCBI Taxonomy" id="1737510"/>
    <lineage>
        <taxon>Eukaryota</taxon>
        <taxon>Viridiplantae</taxon>
        <taxon>Chlorophyta</taxon>
        <taxon>core chlorophytes</taxon>
        <taxon>Chlorophyceae</taxon>
        <taxon>CS clade</taxon>
        <taxon>Chlamydomonadales</taxon>
        <taxon>Volvocaceae</taxon>
        <taxon>Volvox</taxon>
    </lineage>
</organism>
<evidence type="ECO:0000313" key="2">
    <source>
        <dbReference type="EMBL" id="GIL84422.1"/>
    </source>
</evidence>
<evidence type="ECO:0000313" key="4">
    <source>
        <dbReference type="Proteomes" id="UP000747110"/>
    </source>
</evidence>
<feature type="transmembrane region" description="Helical" evidence="1">
    <location>
        <begin position="90"/>
        <end position="107"/>
    </location>
</feature>
<name>A0A8J4CM48_9CHLO</name>
<keyword evidence="1" id="KW-0812">Transmembrane</keyword>
<gene>
    <name evidence="2" type="ORF">Vretifemale_12978</name>
    <name evidence="3" type="ORF">Vretimale_15895</name>
</gene>